<gene>
    <name evidence="3" type="ORF">A6R68_07589</name>
</gene>
<dbReference type="InterPro" id="IPR001969">
    <property type="entry name" value="Aspartic_peptidase_AS"/>
</dbReference>
<proteinExistence type="predicted"/>
<dbReference type="PROSITE" id="PS50175">
    <property type="entry name" value="ASP_PROT_RETROV"/>
    <property type="match status" value="1"/>
</dbReference>
<keyword evidence="4" id="KW-1185">Reference proteome</keyword>
<dbReference type="EMBL" id="LZPO01097849">
    <property type="protein sequence ID" value="OBS63872.1"/>
    <property type="molecule type" value="Genomic_DNA"/>
</dbReference>
<evidence type="ECO:0000259" key="2">
    <source>
        <dbReference type="PROSITE" id="PS50175"/>
    </source>
</evidence>
<dbReference type="GO" id="GO:0006508">
    <property type="term" value="P:proteolysis"/>
    <property type="evidence" value="ECO:0007669"/>
    <property type="project" value="InterPro"/>
</dbReference>
<reference evidence="3 4" key="1">
    <citation type="submission" date="2016-06" db="EMBL/GenBank/DDBJ databases">
        <title>The Draft Genome Sequence and Annotation of the Desert Woodrat Neotoma lepida.</title>
        <authorList>
            <person name="Campbell M."/>
            <person name="Oakeson K.F."/>
            <person name="Yandell M."/>
            <person name="Halpert J.R."/>
            <person name="Dearing D."/>
        </authorList>
    </citation>
    <scope>NUCLEOTIDE SEQUENCE [LARGE SCALE GENOMIC DNA]</scope>
    <source>
        <strain evidence="3">417</strain>
        <tissue evidence="3">Liver</tissue>
    </source>
</reference>
<dbReference type="SUPFAM" id="SSF50630">
    <property type="entry name" value="Acid proteases"/>
    <property type="match status" value="1"/>
</dbReference>
<dbReference type="Pfam" id="PF00077">
    <property type="entry name" value="RVP"/>
    <property type="match status" value="1"/>
</dbReference>
<evidence type="ECO:0000313" key="3">
    <source>
        <dbReference type="EMBL" id="OBS63872.1"/>
    </source>
</evidence>
<dbReference type="Proteomes" id="UP000092124">
    <property type="component" value="Unassembled WGS sequence"/>
</dbReference>
<comment type="caution">
    <text evidence="3">The sequence shown here is derived from an EMBL/GenBank/DDBJ whole genome shotgun (WGS) entry which is preliminary data.</text>
</comment>
<feature type="non-terminal residue" evidence="3">
    <location>
        <position position="1"/>
    </location>
</feature>
<protein>
    <recommendedName>
        <fullName evidence="2">Peptidase A2 domain-containing protein</fullName>
    </recommendedName>
</protein>
<dbReference type="InterPro" id="IPR021109">
    <property type="entry name" value="Peptidase_aspartic_dom_sf"/>
</dbReference>
<evidence type="ECO:0000256" key="1">
    <source>
        <dbReference type="ARBA" id="ARBA00022801"/>
    </source>
</evidence>
<dbReference type="InterPro" id="IPR018061">
    <property type="entry name" value="Retropepsins"/>
</dbReference>
<dbReference type="PROSITE" id="PS00141">
    <property type="entry name" value="ASP_PROTEASE"/>
    <property type="match status" value="1"/>
</dbReference>
<accession>A0A1A6GEY8</accession>
<sequence length="118" mass="13353">FIKWIAHYKEECRVRAEANRAAQSVIRITYGHRPKMSIVVDGKRFHFLVDTGADRMVIYREEIMVPPVKCLLVTVVLFQAMNMAPKNPHQPQKVTWAVISTGNGEILNNTVHEAVPGA</sequence>
<evidence type="ECO:0000313" key="4">
    <source>
        <dbReference type="Proteomes" id="UP000092124"/>
    </source>
</evidence>
<dbReference type="AlphaFoldDB" id="A0A1A6GEY8"/>
<feature type="domain" description="Peptidase A2" evidence="2">
    <location>
        <begin position="45"/>
        <end position="58"/>
    </location>
</feature>
<dbReference type="InterPro" id="IPR001995">
    <property type="entry name" value="Peptidase_A2_cat"/>
</dbReference>
<name>A0A1A6GEY8_NEOLE</name>
<dbReference type="GO" id="GO:0004190">
    <property type="term" value="F:aspartic-type endopeptidase activity"/>
    <property type="evidence" value="ECO:0007669"/>
    <property type="project" value="InterPro"/>
</dbReference>
<keyword evidence="1" id="KW-0378">Hydrolase</keyword>
<organism evidence="3 4">
    <name type="scientific">Neotoma lepida</name>
    <name type="common">Desert woodrat</name>
    <dbReference type="NCBI Taxonomy" id="56216"/>
    <lineage>
        <taxon>Eukaryota</taxon>
        <taxon>Metazoa</taxon>
        <taxon>Chordata</taxon>
        <taxon>Craniata</taxon>
        <taxon>Vertebrata</taxon>
        <taxon>Euteleostomi</taxon>
        <taxon>Mammalia</taxon>
        <taxon>Eutheria</taxon>
        <taxon>Euarchontoglires</taxon>
        <taxon>Glires</taxon>
        <taxon>Rodentia</taxon>
        <taxon>Myomorpha</taxon>
        <taxon>Muroidea</taxon>
        <taxon>Cricetidae</taxon>
        <taxon>Neotominae</taxon>
        <taxon>Neotoma</taxon>
    </lineage>
</organism>
<feature type="non-terminal residue" evidence="3">
    <location>
        <position position="118"/>
    </location>
</feature>
<dbReference type="Gene3D" id="2.40.70.10">
    <property type="entry name" value="Acid Proteases"/>
    <property type="match status" value="1"/>
</dbReference>